<evidence type="ECO:0000256" key="2">
    <source>
        <dbReference type="ARBA" id="ARBA00011245"/>
    </source>
</evidence>
<sequence>MKFHCERVLQKVQTFPILQTTSTAHADIQLSDILRMPESDLTNWLFAFNPSNLEILSQRYMLMVQVSIFDCGGIAIGLNASYKIFDGMSMSTFMNVWAAITSKSSEQIRPIFISSSLFPPISNFSEEASFLVPNSQMNTCVNYAMKRFVFDSSALYPLKAKAASSSSRKPSSVKVVTGLL</sequence>
<evidence type="ECO:0000256" key="3">
    <source>
        <dbReference type="ARBA" id="ARBA00022589"/>
    </source>
</evidence>
<evidence type="ECO:0000313" key="7">
    <source>
        <dbReference type="RefSeq" id="XP_027071988.1"/>
    </source>
</evidence>
<dbReference type="InterPro" id="IPR023213">
    <property type="entry name" value="CAT-like_dom_sf"/>
</dbReference>
<evidence type="ECO:0000256" key="4">
    <source>
        <dbReference type="ARBA" id="ARBA00022679"/>
    </source>
</evidence>
<dbReference type="GO" id="GO:0016746">
    <property type="term" value="F:acyltransferase activity"/>
    <property type="evidence" value="ECO:0007669"/>
    <property type="project" value="UniProtKB-KW"/>
</dbReference>
<dbReference type="Pfam" id="PF02458">
    <property type="entry name" value="Transferase"/>
    <property type="match status" value="1"/>
</dbReference>
<dbReference type="RefSeq" id="XP_027071988.1">
    <property type="nucleotide sequence ID" value="XM_027216187.1"/>
</dbReference>
<dbReference type="OrthoDB" id="671439at2759"/>
<dbReference type="GeneID" id="113696804"/>
<proteinExistence type="inferred from homology"/>
<dbReference type="Proteomes" id="UP001652660">
    <property type="component" value="Chromosome 6e"/>
</dbReference>
<name>A0A6P6T0Z6_COFAR</name>
<evidence type="ECO:0000256" key="1">
    <source>
        <dbReference type="ARBA" id="ARBA00009861"/>
    </source>
</evidence>
<dbReference type="Gene3D" id="3.30.559.10">
    <property type="entry name" value="Chloramphenicol acetyltransferase-like domain"/>
    <property type="match status" value="1"/>
</dbReference>
<accession>A0A6P6T0Z6</accession>
<keyword evidence="6" id="KW-1185">Reference proteome</keyword>
<comment type="subunit">
    <text evidence="2">Monomer.</text>
</comment>
<reference evidence="6" key="1">
    <citation type="journal article" date="2025" name="Foods">
        <title>Unveiling the Microbial Signatures of Arabica Coffee Cherries: Insights into Ripeness Specific Diversity, Functional Traits, and Implications for Quality and Safety.</title>
        <authorList>
            <consortium name="RefSeq"/>
            <person name="Tenea G.N."/>
            <person name="Cifuentes V."/>
            <person name="Reyes P."/>
            <person name="Cevallos-Vallejos M."/>
        </authorList>
    </citation>
    <scope>NUCLEOTIDE SEQUENCE [LARGE SCALE GENOMIC DNA]</scope>
</reference>
<reference evidence="7" key="2">
    <citation type="submission" date="2025-08" db="UniProtKB">
        <authorList>
            <consortium name="RefSeq"/>
        </authorList>
    </citation>
    <scope>IDENTIFICATION</scope>
    <source>
        <tissue evidence="7">Leaves</tissue>
    </source>
</reference>
<dbReference type="GO" id="GO:0009820">
    <property type="term" value="P:alkaloid metabolic process"/>
    <property type="evidence" value="ECO:0007669"/>
    <property type="project" value="UniProtKB-KW"/>
</dbReference>
<protein>
    <submittedName>
        <fullName evidence="7">Tabersonine-19-hydroxy-O-acetyltransferase-like</fullName>
    </submittedName>
</protein>
<dbReference type="PANTHER" id="PTHR31623">
    <property type="entry name" value="F21J9.9"/>
    <property type="match status" value="1"/>
</dbReference>
<dbReference type="PANTHER" id="PTHR31623:SF110">
    <property type="entry name" value="VINORINE SYNTHASE-LIKE"/>
    <property type="match status" value="1"/>
</dbReference>
<evidence type="ECO:0000313" key="6">
    <source>
        <dbReference type="Proteomes" id="UP001652660"/>
    </source>
</evidence>
<comment type="similarity">
    <text evidence="1">Belongs to the plant acyltransferase family.</text>
</comment>
<organism evidence="6 7">
    <name type="scientific">Coffea arabica</name>
    <name type="common">Arabian coffee</name>
    <dbReference type="NCBI Taxonomy" id="13443"/>
    <lineage>
        <taxon>Eukaryota</taxon>
        <taxon>Viridiplantae</taxon>
        <taxon>Streptophyta</taxon>
        <taxon>Embryophyta</taxon>
        <taxon>Tracheophyta</taxon>
        <taxon>Spermatophyta</taxon>
        <taxon>Magnoliopsida</taxon>
        <taxon>eudicotyledons</taxon>
        <taxon>Gunneridae</taxon>
        <taxon>Pentapetalae</taxon>
        <taxon>asterids</taxon>
        <taxon>lamiids</taxon>
        <taxon>Gentianales</taxon>
        <taxon>Rubiaceae</taxon>
        <taxon>Ixoroideae</taxon>
        <taxon>Gardenieae complex</taxon>
        <taxon>Bertiereae - Coffeeae clade</taxon>
        <taxon>Coffeeae</taxon>
        <taxon>Coffea</taxon>
    </lineage>
</organism>
<keyword evidence="4" id="KW-0808">Transferase</keyword>
<keyword evidence="5" id="KW-0012">Acyltransferase</keyword>
<keyword evidence="3" id="KW-0017">Alkaloid metabolism</keyword>
<dbReference type="AlphaFoldDB" id="A0A6P6T0Z6"/>
<gene>
    <name evidence="7" type="primary">LOC113696804</name>
</gene>
<evidence type="ECO:0000256" key="5">
    <source>
        <dbReference type="ARBA" id="ARBA00023315"/>
    </source>
</evidence>